<keyword evidence="4 7" id="KW-0689">Ribosomal protein</keyword>
<dbReference type="GO" id="GO:0022625">
    <property type="term" value="C:cytosolic large ribosomal subunit"/>
    <property type="evidence" value="ECO:0007669"/>
    <property type="project" value="TreeGrafter"/>
</dbReference>
<dbReference type="AlphaFoldDB" id="A0A975K7H0"/>
<dbReference type="InterPro" id="IPR005484">
    <property type="entry name" value="Ribosomal_uL18_bac/plant/anim"/>
</dbReference>
<dbReference type="HAMAP" id="MF_01337_B">
    <property type="entry name" value="Ribosomal_uL18_B"/>
    <property type="match status" value="1"/>
</dbReference>
<keyword evidence="9" id="KW-1185">Reference proteome</keyword>
<evidence type="ECO:0000256" key="4">
    <source>
        <dbReference type="ARBA" id="ARBA00022980"/>
    </source>
</evidence>
<evidence type="ECO:0000313" key="9">
    <source>
        <dbReference type="Proteomes" id="UP000681425"/>
    </source>
</evidence>
<dbReference type="RefSeq" id="WP_070156829.1">
    <property type="nucleotide sequence ID" value="NZ_CP073910.1"/>
</dbReference>
<dbReference type="SUPFAM" id="SSF53137">
    <property type="entry name" value="Translational machinery components"/>
    <property type="match status" value="1"/>
</dbReference>
<dbReference type="CDD" id="cd00432">
    <property type="entry name" value="Ribosomal_L18_L5e"/>
    <property type="match status" value="1"/>
</dbReference>
<keyword evidence="3 7" id="KW-0694">RNA-binding</keyword>
<dbReference type="EMBL" id="CP073910">
    <property type="protein sequence ID" value="QUT06218.1"/>
    <property type="molecule type" value="Genomic_DNA"/>
</dbReference>
<comment type="function">
    <text evidence="7">This is one of the proteins that bind and probably mediate the attachment of the 5S RNA into the large ribosomal subunit, where it forms part of the central protuberance.</text>
</comment>
<proteinExistence type="inferred from homology"/>
<evidence type="ECO:0000256" key="3">
    <source>
        <dbReference type="ARBA" id="ARBA00022884"/>
    </source>
</evidence>
<protein>
    <recommendedName>
        <fullName evidence="6 7">Large ribosomal subunit protein uL18</fullName>
    </recommendedName>
</protein>
<dbReference type="FunFam" id="3.30.420.100:FF:000001">
    <property type="entry name" value="50S ribosomal protein L18"/>
    <property type="match status" value="1"/>
</dbReference>
<dbReference type="Proteomes" id="UP000681425">
    <property type="component" value="Chromosome"/>
</dbReference>
<dbReference type="PANTHER" id="PTHR12899:SF3">
    <property type="entry name" value="LARGE RIBOSOMAL SUBUNIT PROTEIN UL18M"/>
    <property type="match status" value="1"/>
</dbReference>
<dbReference type="NCBIfam" id="TIGR00060">
    <property type="entry name" value="L18_bact"/>
    <property type="match status" value="1"/>
</dbReference>
<accession>A0A975K7H0</accession>
<reference evidence="8" key="1">
    <citation type="submission" date="2021-04" db="EMBL/GenBank/DDBJ databases">
        <title>Isolation of p-tert-butylphenol degrading bacteria Sphingobium phenoxybenzoativorans Tas13 from active sludge.</title>
        <authorList>
            <person name="Li Y."/>
        </authorList>
    </citation>
    <scope>NUCLEOTIDE SEQUENCE</scope>
    <source>
        <strain evidence="8">Tas13</strain>
    </source>
</reference>
<name>A0A975K7H0_9SPHN</name>
<evidence type="ECO:0000256" key="1">
    <source>
        <dbReference type="ARBA" id="ARBA00007116"/>
    </source>
</evidence>
<dbReference type="GO" id="GO:0006412">
    <property type="term" value="P:translation"/>
    <property type="evidence" value="ECO:0007669"/>
    <property type="project" value="UniProtKB-UniRule"/>
</dbReference>
<dbReference type="GO" id="GO:0008097">
    <property type="term" value="F:5S rRNA binding"/>
    <property type="evidence" value="ECO:0007669"/>
    <property type="project" value="TreeGrafter"/>
</dbReference>
<comment type="similarity">
    <text evidence="1 7">Belongs to the universal ribosomal protein uL18 family.</text>
</comment>
<sequence length="123" mass="13031">MAKLSLFERRRQRVRTALKARSGQNPRPRLSVHRSGRHIYAQIIDDAQGKTLASASTLDKDVGAKASGKTGATSEAAADVGKRVAAAATKAGVTKVVFDRGGFLFHGRVKALADAAREGGLEF</sequence>
<comment type="subunit">
    <text evidence="7">Part of the 50S ribosomal subunit; part of the 5S rRNA/L5/L18/L25 subcomplex. Contacts the 5S and 23S rRNAs.</text>
</comment>
<dbReference type="OrthoDB" id="9810939at2"/>
<dbReference type="Gene3D" id="3.30.420.100">
    <property type="match status" value="1"/>
</dbReference>
<evidence type="ECO:0000256" key="5">
    <source>
        <dbReference type="ARBA" id="ARBA00023274"/>
    </source>
</evidence>
<evidence type="ECO:0000313" key="8">
    <source>
        <dbReference type="EMBL" id="QUT06218.1"/>
    </source>
</evidence>
<evidence type="ECO:0000256" key="6">
    <source>
        <dbReference type="ARBA" id="ARBA00035197"/>
    </source>
</evidence>
<dbReference type="InterPro" id="IPR057268">
    <property type="entry name" value="Ribosomal_L18"/>
</dbReference>
<dbReference type="KEGG" id="spph:KFK14_01640"/>
<dbReference type="Pfam" id="PF00861">
    <property type="entry name" value="Ribosomal_L18p"/>
    <property type="match status" value="1"/>
</dbReference>
<organism evidence="8 9">
    <name type="scientific">Sphingobium phenoxybenzoativorans</name>
    <dbReference type="NCBI Taxonomy" id="1592790"/>
    <lineage>
        <taxon>Bacteria</taxon>
        <taxon>Pseudomonadati</taxon>
        <taxon>Pseudomonadota</taxon>
        <taxon>Alphaproteobacteria</taxon>
        <taxon>Sphingomonadales</taxon>
        <taxon>Sphingomonadaceae</taxon>
        <taxon>Sphingobium</taxon>
    </lineage>
</organism>
<dbReference type="InterPro" id="IPR004389">
    <property type="entry name" value="Ribosomal_uL18_bac-type"/>
</dbReference>
<evidence type="ECO:0000256" key="7">
    <source>
        <dbReference type="HAMAP-Rule" id="MF_01337"/>
    </source>
</evidence>
<keyword evidence="5 7" id="KW-0687">Ribonucleoprotein</keyword>
<dbReference type="GO" id="GO:0003735">
    <property type="term" value="F:structural constituent of ribosome"/>
    <property type="evidence" value="ECO:0007669"/>
    <property type="project" value="InterPro"/>
</dbReference>
<evidence type="ECO:0000256" key="2">
    <source>
        <dbReference type="ARBA" id="ARBA00022730"/>
    </source>
</evidence>
<gene>
    <name evidence="7 8" type="primary">rplR</name>
    <name evidence="8" type="ORF">KFK14_01640</name>
</gene>
<keyword evidence="2 7" id="KW-0699">rRNA-binding</keyword>
<dbReference type="PANTHER" id="PTHR12899">
    <property type="entry name" value="39S RIBOSOMAL PROTEIN L18, MITOCHONDRIAL"/>
    <property type="match status" value="1"/>
</dbReference>